<proteinExistence type="predicted"/>
<name>A0A6J5UK18_PRUAR</name>
<accession>A0A6J5UK18</accession>
<gene>
    <name evidence="1" type="ORF">CURHAP_LOCUS25079</name>
</gene>
<dbReference type="EMBL" id="CAEKDK010000004">
    <property type="protein sequence ID" value="CAB4276077.1"/>
    <property type="molecule type" value="Genomic_DNA"/>
</dbReference>
<protein>
    <submittedName>
        <fullName evidence="1">Uncharacterized protein</fullName>
    </submittedName>
</protein>
<sequence length="105" mass="12321">MECNLRNRKKRQVISRRKFRLLRSMLMRDPIEERPEELPRRTIKATNTYGAYGQLVVEPPNDFISAVVYQQHPKEDGIYSLPMKSRFILKDRPTKALANLMCGCP</sequence>
<organism evidence="1 2">
    <name type="scientific">Prunus armeniaca</name>
    <name type="common">Apricot</name>
    <name type="synonym">Armeniaca vulgaris</name>
    <dbReference type="NCBI Taxonomy" id="36596"/>
    <lineage>
        <taxon>Eukaryota</taxon>
        <taxon>Viridiplantae</taxon>
        <taxon>Streptophyta</taxon>
        <taxon>Embryophyta</taxon>
        <taxon>Tracheophyta</taxon>
        <taxon>Spermatophyta</taxon>
        <taxon>Magnoliopsida</taxon>
        <taxon>eudicotyledons</taxon>
        <taxon>Gunneridae</taxon>
        <taxon>Pentapetalae</taxon>
        <taxon>rosids</taxon>
        <taxon>fabids</taxon>
        <taxon>Rosales</taxon>
        <taxon>Rosaceae</taxon>
        <taxon>Amygdaloideae</taxon>
        <taxon>Amygdaleae</taxon>
        <taxon>Prunus</taxon>
    </lineage>
</organism>
<evidence type="ECO:0000313" key="1">
    <source>
        <dbReference type="EMBL" id="CAB4276077.1"/>
    </source>
</evidence>
<dbReference type="Proteomes" id="UP000507222">
    <property type="component" value="Unassembled WGS sequence"/>
</dbReference>
<dbReference type="AlphaFoldDB" id="A0A6J5UK18"/>
<evidence type="ECO:0000313" key="2">
    <source>
        <dbReference type="Proteomes" id="UP000507222"/>
    </source>
</evidence>
<reference evidence="1 2" key="1">
    <citation type="submission" date="2020-05" db="EMBL/GenBank/DDBJ databases">
        <authorList>
            <person name="Campoy J."/>
            <person name="Schneeberger K."/>
            <person name="Spophaly S."/>
        </authorList>
    </citation>
    <scope>NUCLEOTIDE SEQUENCE [LARGE SCALE GENOMIC DNA]</scope>
    <source>
        <strain evidence="1">PruArmRojPasFocal</strain>
    </source>
</reference>